<dbReference type="Pfam" id="PF00107">
    <property type="entry name" value="ADH_zinc_N"/>
    <property type="match status" value="1"/>
</dbReference>
<dbReference type="InterPro" id="IPR013154">
    <property type="entry name" value="ADH-like_N"/>
</dbReference>
<evidence type="ECO:0000313" key="7">
    <source>
        <dbReference type="Proteomes" id="UP001589867"/>
    </source>
</evidence>
<dbReference type="InterPro" id="IPR011032">
    <property type="entry name" value="GroES-like_sf"/>
</dbReference>
<accession>A0ABV6MBG3</accession>
<proteinExistence type="predicted"/>
<evidence type="ECO:0000256" key="2">
    <source>
        <dbReference type="ARBA" id="ARBA00023002"/>
    </source>
</evidence>
<reference evidence="6 7" key="1">
    <citation type="submission" date="2024-09" db="EMBL/GenBank/DDBJ databases">
        <authorList>
            <person name="Sun Q."/>
            <person name="Mori K."/>
        </authorList>
    </citation>
    <scope>NUCLEOTIDE SEQUENCE [LARGE SCALE GENOMIC DNA]</scope>
    <source>
        <strain evidence="6 7">TBRC 3947</strain>
    </source>
</reference>
<organism evidence="6 7">
    <name type="scientific">Phytohabitans kaempferiae</name>
    <dbReference type="NCBI Taxonomy" id="1620943"/>
    <lineage>
        <taxon>Bacteria</taxon>
        <taxon>Bacillati</taxon>
        <taxon>Actinomycetota</taxon>
        <taxon>Actinomycetes</taxon>
        <taxon>Micromonosporales</taxon>
        <taxon>Micromonosporaceae</taxon>
    </lineage>
</organism>
<keyword evidence="3" id="KW-0472">Membrane</keyword>
<dbReference type="RefSeq" id="WP_377257499.1">
    <property type="nucleotide sequence ID" value="NZ_JBHLUH010000064.1"/>
</dbReference>
<dbReference type="SUPFAM" id="SSF50129">
    <property type="entry name" value="GroES-like"/>
    <property type="match status" value="1"/>
</dbReference>
<dbReference type="SUPFAM" id="SSF51735">
    <property type="entry name" value="NAD(P)-binding Rossmann-fold domains"/>
    <property type="match status" value="1"/>
</dbReference>
<gene>
    <name evidence="6" type="ORF">ACFFIA_30725</name>
</gene>
<evidence type="ECO:0000256" key="3">
    <source>
        <dbReference type="SAM" id="Phobius"/>
    </source>
</evidence>
<keyword evidence="3" id="KW-0812">Transmembrane</keyword>
<comment type="caution">
    <text evidence="6">The sequence shown here is derived from an EMBL/GenBank/DDBJ whole genome shotgun (WGS) entry which is preliminary data.</text>
</comment>
<feature type="domain" description="Alcohol dehydrogenase-like N-terminal" evidence="5">
    <location>
        <begin position="30"/>
        <end position="144"/>
    </location>
</feature>
<dbReference type="InterPro" id="IPR036291">
    <property type="entry name" value="NAD(P)-bd_dom_sf"/>
</dbReference>
<dbReference type="InterPro" id="IPR050129">
    <property type="entry name" value="Zn_alcohol_dh"/>
</dbReference>
<dbReference type="Proteomes" id="UP001589867">
    <property type="component" value="Unassembled WGS sequence"/>
</dbReference>
<evidence type="ECO:0000256" key="1">
    <source>
        <dbReference type="ARBA" id="ARBA00001947"/>
    </source>
</evidence>
<dbReference type="Gene3D" id="3.90.180.10">
    <property type="entry name" value="Medium-chain alcohol dehydrogenases, catalytic domain"/>
    <property type="match status" value="1"/>
</dbReference>
<dbReference type="Gene3D" id="3.40.50.720">
    <property type="entry name" value="NAD(P)-binding Rossmann-like Domain"/>
    <property type="match status" value="1"/>
</dbReference>
<dbReference type="PANTHER" id="PTHR43401:SF2">
    <property type="entry name" value="L-THREONINE 3-DEHYDROGENASE"/>
    <property type="match status" value="1"/>
</dbReference>
<sequence>MTSGRLMRQVVITAPETFEISEAPIPGRKNGELLLAPLRVGICATDLELLDGSMVYLRNGRATRPLVPGHEWVAVVIDAGPDTPGFAVGDHVVGECSIGCSSCEVCIRGDYHQCPSRTETGIMRRPGAMSQFISFPAGAAHVVPTPVPLDDAALIEPTAVAYRAILRLNPRPGETVLVVGAGTLGYLAAALLAGVFGLKVAVAERRPERRARVEALGCRPPGDSERFRYVVEAAGTPHGVAEAIRRLDTGGRAVLVGLSGQTSLPIPIDDLVVQDQEIVGSLGSPNVWPEVVRSVAAGTVRPGVLVTSTYGIDQYGEAIEYLAQSTATTGKLLIAPHASAAAAIAAYTSTP</sequence>
<keyword evidence="3" id="KW-1133">Transmembrane helix</keyword>
<dbReference type="Pfam" id="PF08240">
    <property type="entry name" value="ADH_N"/>
    <property type="match status" value="1"/>
</dbReference>
<comment type="cofactor">
    <cofactor evidence="1">
        <name>Zn(2+)</name>
        <dbReference type="ChEBI" id="CHEBI:29105"/>
    </cofactor>
</comment>
<protein>
    <submittedName>
        <fullName evidence="6">Zinc-binding dehydrogenase</fullName>
    </submittedName>
</protein>
<name>A0ABV6MBG3_9ACTN</name>
<evidence type="ECO:0000259" key="4">
    <source>
        <dbReference type="Pfam" id="PF00107"/>
    </source>
</evidence>
<dbReference type="PANTHER" id="PTHR43401">
    <property type="entry name" value="L-THREONINE 3-DEHYDROGENASE"/>
    <property type="match status" value="1"/>
</dbReference>
<evidence type="ECO:0000259" key="5">
    <source>
        <dbReference type="Pfam" id="PF08240"/>
    </source>
</evidence>
<feature type="transmembrane region" description="Helical" evidence="3">
    <location>
        <begin position="176"/>
        <end position="202"/>
    </location>
</feature>
<dbReference type="EMBL" id="JBHLUH010000064">
    <property type="protein sequence ID" value="MFC0532035.1"/>
    <property type="molecule type" value="Genomic_DNA"/>
</dbReference>
<keyword evidence="2" id="KW-0560">Oxidoreductase</keyword>
<keyword evidence="7" id="KW-1185">Reference proteome</keyword>
<dbReference type="InterPro" id="IPR013149">
    <property type="entry name" value="ADH-like_C"/>
</dbReference>
<evidence type="ECO:0000313" key="6">
    <source>
        <dbReference type="EMBL" id="MFC0532035.1"/>
    </source>
</evidence>
<feature type="domain" description="Alcohol dehydrogenase-like C-terminal" evidence="4">
    <location>
        <begin position="187"/>
        <end position="295"/>
    </location>
</feature>